<gene>
    <name evidence="2" type="ORF">A11Q_897</name>
</gene>
<dbReference type="Gene3D" id="2.40.10.220">
    <property type="entry name" value="predicted glycosyltransferase like domains"/>
    <property type="match status" value="1"/>
</dbReference>
<accession>M4V7D3</accession>
<evidence type="ECO:0000259" key="1">
    <source>
        <dbReference type="Pfam" id="PF07238"/>
    </source>
</evidence>
<proteinExistence type="predicted"/>
<evidence type="ECO:0000313" key="2">
    <source>
        <dbReference type="EMBL" id="AGH95113.1"/>
    </source>
</evidence>
<dbReference type="AlphaFoldDB" id="M4V7D3"/>
<keyword evidence="3" id="KW-1185">Reference proteome</keyword>
<dbReference type="KEGG" id="bex:A11Q_897"/>
<dbReference type="InterPro" id="IPR009875">
    <property type="entry name" value="PilZ_domain"/>
</dbReference>
<dbReference type="HOGENOM" id="CLU_2462845_0_0_7"/>
<feature type="domain" description="PilZ" evidence="1">
    <location>
        <begin position="14"/>
        <end position="85"/>
    </location>
</feature>
<dbReference type="Proteomes" id="UP000012040">
    <property type="component" value="Chromosome"/>
</dbReference>
<dbReference type="PATRIC" id="fig|1184267.3.peg.906"/>
<organism evidence="2 3">
    <name type="scientific">Pseudobdellovibrio exovorus JSS</name>
    <dbReference type="NCBI Taxonomy" id="1184267"/>
    <lineage>
        <taxon>Bacteria</taxon>
        <taxon>Pseudomonadati</taxon>
        <taxon>Bdellovibrionota</taxon>
        <taxon>Bdellovibrionia</taxon>
        <taxon>Bdellovibrionales</taxon>
        <taxon>Pseudobdellovibrionaceae</taxon>
        <taxon>Pseudobdellovibrio</taxon>
    </lineage>
</organism>
<dbReference type="EMBL" id="CP003537">
    <property type="protein sequence ID" value="AGH95113.1"/>
    <property type="molecule type" value="Genomic_DNA"/>
</dbReference>
<dbReference type="STRING" id="1184267.A11Q_897"/>
<dbReference type="GO" id="GO:0035438">
    <property type="term" value="F:cyclic-di-GMP binding"/>
    <property type="evidence" value="ECO:0007669"/>
    <property type="project" value="InterPro"/>
</dbReference>
<dbReference type="Pfam" id="PF07238">
    <property type="entry name" value="PilZ"/>
    <property type="match status" value="1"/>
</dbReference>
<name>M4V7D3_9BACT</name>
<evidence type="ECO:0000313" key="3">
    <source>
        <dbReference type="Proteomes" id="UP000012040"/>
    </source>
</evidence>
<sequence>MFGGKANMAFGVEIGEGGMSIKTNETLAVDQKLILNFFLSEKDFFSIRATLRNVASLANTTETIYGVSFDDVPIALRRQIRTYVARTI</sequence>
<reference evidence="2 3" key="1">
    <citation type="journal article" date="2013" name="ISME J.">
        <title>By their genes ye shall know them: genomic signatures of predatory bacteria.</title>
        <authorList>
            <person name="Pasternak Z."/>
            <person name="Pietrokovski S."/>
            <person name="Rotem O."/>
            <person name="Gophna U."/>
            <person name="Lurie-Weinberger M.N."/>
            <person name="Jurkevitch E."/>
        </authorList>
    </citation>
    <scope>NUCLEOTIDE SEQUENCE [LARGE SCALE GENOMIC DNA]</scope>
    <source>
        <strain evidence="2 3">JSS</strain>
    </source>
</reference>
<protein>
    <recommendedName>
        <fullName evidence="1">PilZ domain-containing protein</fullName>
    </recommendedName>
</protein>